<sequence length="567" mass="62483">MAANSEKFENLLNLALDATAREREKSLQLGVGYEPEEQRWELIVKYSGNIMRLAKENPQIKVIELMNEYAILYVPENAMEQVAMAAEVEYVEKPKRMYFAVREGKQASCITPVQTARYNLTGKGVIVAVLDSGIDYSHPDFRNEDGSTRILALYDETLDREFTSEEINQALAASSEQERFRIVPSRDSSGHGTHVTGIAAGNGRASSGVNRGVAYESPLLVVKLGTQEPNGFPKTTQLMRGLDYAVQKSLEYQMPMAVNISFGNTYGSHSGTALLESYINDVSNYWKTSISIGTGNEGAARGHTSGVLEQGQQREIELGVGEYESSLNLQLWKSYVDQYDVILVHPSGSQIGPIRQVQGPQHFVMGQTELLIYYGEPSPYNLYQEIYIDFLPAKSYIDAGIWKVVLVPERIVQGNYDLWLPGQSVLNQSTGFLYPIEETTLTIPSTAEKVISVGAYDARYNQLADFSGRGFTRQTNQVKPDIAAPGVDIRSAAPGGGYAVRNGTSMATPFVTGSAALLMQWGIVEGNDPYLYGEKVKAYLIRGAKHLPILQEYPNPQLGAYGIIVSS</sequence>
<protein>
    <submittedName>
        <fullName evidence="1">Peptidase S8</fullName>
    </submittedName>
</protein>
<accession>A0AC61RRJ1</accession>
<dbReference type="Proteomes" id="UP000304953">
    <property type="component" value="Unassembled WGS sequence"/>
</dbReference>
<name>A0AC61RRJ1_9FIRM</name>
<reference evidence="1" key="1">
    <citation type="submission" date="2019-04" db="EMBL/GenBank/DDBJ databases">
        <title>Microbes associate with the intestines of laboratory mice.</title>
        <authorList>
            <person name="Navarre W."/>
            <person name="Wong E."/>
            <person name="Huang K."/>
            <person name="Tropini C."/>
            <person name="Ng K."/>
            <person name="Yu B."/>
        </authorList>
    </citation>
    <scope>NUCLEOTIDE SEQUENCE</scope>
    <source>
        <strain evidence="1">NM01_1-7b</strain>
    </source>
</reference>
<keyword evidence="2" id="KW-1185">Reference proteome</keyword>
<gene>
    <name evidence="1" type="ORF">E5329_21530</name>
</gene>
<comment type="caution">
    <text evidence="1">The sequence shown here is derived from an EMBL/GenBank/DDBJ whole genome shotgun (WGS) entry which is preliminary data.</text>
</comment>
<proteinExistence type="predicted"/>
<evidence type="ECO:0000313" key="1">
    <source>
        <dbReference type="EMBL" id="TGY91372.1"/>
    </source>
</evidence>
<organism evidence="1 2">
    <name type="scientific">Petralouisia muris</name>
    <dbReference type="NCBI Taxonomy" id="3032872"/>
    <lineage>
        <taxon>Bacteria</taxon>
        <taxon>Bacillati</taxon>
        <taxon>Bacillota</taxon>
        <taxon>Clostridia</taxon>
        <taxon>Lachnospirales</taxon>
        <taxon>Lachnospiraceae</taxon>
        <taxon>Petralouisia</taxon>
    </lineage>
</organism>
<dbReference type="EMBL" id="SRYA01000060">
    <property type="protein sequence ID" value="TGY91372.1"/>
    <property type="molecule type" value="Genomic_DNA"/>
</dbReference>
<evidence type="ECO:0000313" key="2">
    <source>
        <dbReference type="Proteomes" id="UP000304953"/>
    </source>
</evidence>